<protein>
    <submittedName>
        <fullName evidence="3">Uncharacterized protein</fullName>
    </submittedName>
</protein>
<keyword evidence="1" id="KW-0808">Transferase</keyword>
<dbReference type="InterPro" id="IPR023213">
    <property type="entry name" value="CAT-like_dom_sf"/>
</dbReference>
<reference evidence="3" key="2">
    <citation type="submission" date="2020-08" db="EMBL/GenBank/DDBJ databases">
        <title>Plant Genome Project.</title>
        <authorList>
            <person name="Zhang R.-G."/>
        </authorList>
    </citation>
    <scope>NUCLEOTIDE SEQUENCE</scope>
    <source>
        <strain evidence="3">Huo1</strain>
        <tissue evidence="3">Leaf</tissue>
    </source>
</reference>
<organism evidence="3">
    <name type="scientific">Salvia splendens</name>
    <name type="common">Scarlet sage</name>
    <dbReference type="NCBI Taxonomy" id="180675"/>
    <lineage>
        <taxon>Eukaryota</taxon>
        <taxon>Viridiplantae</taxon>
        <taxon>Streptophyta</taxon>
        <taxon>Embryophyta</taxon>
        <taxon>Tracheophyta</taxon>
        <taxon>Spermatophyta</taxon>
        <taxon>Magnoliopsida</taxon>
        <taxon>eudicotyledons</taxon>
        <taxon>Gunneridae</taxon>
        <taxon>Pentapetalae</taxon>
        <taxon>asterids</taxon>
        <taxon>lamiids</taxon>
        <taxon>Lamiales</taxon>
        <taxon>Lamiaceae</taxon>
        <taxon>Nepetoideae</taxon>
        <taxon>Mentheae</taxon>
        <taxon>Salviinae</taxon>
        <taxon>Salvia</taxon>
        <taxon>Salvia subgen. Calosphace</taxon>
        <taxon>core Calosphace</taxon>
    </lineage>
</organism>
<keyword evidence="2" id="KW-0012">Acyltransferase</keyword>
<dbReference type="EMBL" id="PNBA02000007">
    <property type="protein sequence ID" value="KAG6419523.1"/>
    <property type="molecule type" value="Genomic_DNA"/>
</dbReference>
<accession>A0A8X8XX27</accession>
<reference evidence="3" key="1">
    <citation type="submission" date="2018-01" db="EMBL/GenBank/DDBJ databases">
        <authorList>
            <person name="Mao J.F."/>
        </authorList>
    </citation>
    <scope>NUCLEOTIDE SEQUENCE</scope>
    <source>
        <strain evidence="3">Huo1</strain>
        <tissue evidence="3">Leaf</tissue>
    </source>
</reference>
<comment type="caution">
    <text evidence="3">The sequence shown here is derived from an EMBL/GenBank/DDBJ whole genome shotgun (WGS) entry which is preliminary data.</text>
</comment>
<sequence>MTTVIETCRIPPSQGSAAELFLPLSFFDMTWLHLNHTRRLIFYSHPCSQAEFFNTIVPNLKHSLSLTLKHYLLVAANLLYPLDTVSKPVFRYISGDSVSLMIAVSGLDFEELVADHARESDQFYDLLPRMPNMSEEENYKIIPLISLQVTLFPGRGICLGLNNHHSLGDCRSIIGFIKAWAMINKSGDDEVFVSRNEESLPFFERPICKDSSRLDGIFWDVMKKIPLKPAATHPLPTNRVRASFILRQSHIIKLKNRILSAKPNIDRVSTFVVATGYVWTTLAKSLGPAGEEDEHEVFFFLADGTGRRNALFDPPVPVNYFGNCLGVGVVRAEYRKLAAEDGFVAAAEAILDEIKTKIYEEDEFLKSPEKMLTDTAKYKDTRALTTTGSPKFDYTEADFGWGEAEKVEFLSLDEGNSIFLSYSGDGDLVVGMSLTEEEMKTFASMFATGLDMRPSLDRVPTFTVAAAYVWTTLVKSHGSSAEDKHEVFYFPADARGRRNALFDPPVPVNYFGNCLGGGMVKVEQRKLAREDGFVVAAEAIGDVIKAKIYDGDEFVKSPEDRLGKIGERVVGVLAVYGSIKFECKEADFGWGWQGRWRCCRWMKRC</sequence>
<dbReference type="InterPro" id="IPR051504">
    <property type="entry name" value="Plant_metabolite_acyltrans"/>
</dbReference>
<dbReference type="Proteomes" id="UP000298416">
    <property type="component" value="Unassembled WGS sequence"/>
</dbReference>
<gene>
    <name evidence="3" type="ORF">SASPL_121745</name>
</gene>
<dbReference type="AlphaFoldDB" id="A0A8X8XX27"/>
<keyword evidence="4" id="KW-1185">Reference proteome</keyword>
<proteinExistence type="predicted"/>
<evidence type="ECO:0000256" key="2">
    <source>
        <dbReference type="ARBA" id="ARBA00023315"/>
    </source>
</evidence>
<dbReference type="Pfam" id="PF02458">
    <property type="entry name" value="Transferase"/>
    <property type="match status" value="1"/>
</dbReference>
<dbReference type="PANTHER" id="PTHR31625">
    <property type="match status" value="1"/>
</dbReference>
<evidence type="ECO:0000313" key="3">
    <source>
        <dbReference type="EMBL" id="KAG6419523.1"/>
    </source>
</evidence>
<dbReference type="Gene3D" id="3.30.559.10">
    <property type="entry name" value="Chloramphenicol acetyltransferase-like domain"/>
    <property type="match status" value="3"/>
</dbReference>
<dbReference type="GO" id="GO:0016747">
    <property type="term" value="F:acyltransferase activity, transferring groups other than amino-acyl groups"/>
    <property type="evidence" value="ECO:0007669"/>
    <property type="project" value="UniProtKB-ARBA"/>
</dbReference>
<name>A0A8X8XX27_SALSN</name>
<evidence type="ECO:0000313" key="4">
    <source>
        <dbReference type="Proteomes" id="UP000298416"/>
    </source>
</evidence>
<evidence type="ECO:0000256" key="1">
    <source>
        <dbReference type="ARBA" id="ARBA00022679"/>
    </source>
</evidence>